<evidence type="ECO:0008006" key="3">
    <source>
        <dbReference type="Google" id="ProtNLM"/>
    </source>
</evidence>
<dbReference type="Proteomes" id="UP001217838">
    <property type="component" value="Unassembled WGS sequence"/>
</dbReference>
<gene>
    <name evidence="1" type="ORF">POL58_01555</name>
</gene>
<dbReference type="PROSITE" id="PS51257">
    <property type="entry name" value="PROKAR_LIPOPROTEIN"/>
    <property type="match status" value="1"/>
</dbReference>
<accession>A0ABT5AYU8</accession>
<comment type="caution">
    <text evidence="1">The sequence shown here is derived from an EMBL/GenBank/DDBJ whole genome shotgun (WGS) entry which is preliminary data.</text>
</comment>
<organism evidence="1 2">
    <name type="scientific">Nannocystis radixulma</name>
    <dbReference type="NCBI Taxonomy" id="2995305"/>
    <lineage>
        <taxon>Bacteria</taxon>
        <taxon>Pseudomonadati</taxon>
        <taxon>Myxococcota</taxon>
        <taxon>Polyangia</taxon>
        <taxon>Nannocystales</taxon>
        <taxon>Nannocystaceae</taxon>
        <taxon>Nannocystis</taxon>
    </lineage>
</organism>
<dbReference type="EMBL" id="JAQNDN010000001">
    <property type="protein sequence ID" value="MDC0666398.1"/>
    <property type="molecule type" value="Genomic_DNA"/>
</dbReference>
<protein>
    <recommendedName>
        <fullName evidence="3">Lipoprotein</fullName>
    </recommendedName>
</protein>
<evidence type="ECO:0000313" key="2">
    <source>
        <dbReference type="Proteomes" id="UP001217838"/>
    </source>
</evidence>
<name>A0ABT5AYU8_9BACT</name>
<dbReference type="RefSeq" id="WP_271993933.1">
    <property type="nucleotide sequence ID" value="NZ_JAQNDN010000001.1"/>
</dbReference>
<keyword evidence="2" id="KW-1185">Reference proteome</keyword>
<proteinExistence type="predicted"/>
<reference evidence="1 2" key="1">
    <citation type="submission" date="2022-11" db="EMBL/GenBank/DDBJ databases">
        <title>Minimal conservation of predation-associated metabolite biosynthetic gene clusters underscores biosynthetic potential of Myxococcota including descriptions for ten novel species: Archangium lansinium sp. nov., Myxococcus landrumus sp. nov., Nannocystis bai.</title>
        <authorList>
            <person name="Ahearne A."/>
            <person name="Stevens C."/>
            <person name="Dowd S."/>
        </authorList>
    </citation>
    <scope>NUCLEOTIDE SEQUENCE [LARGE SCALE GENOMIC DNA]</scope>
    <source>
        <strain evidence="1 2">NCELM</strain>
    </source>
</reference>
<sequence>MKLHKHTALQSVVAFTAFVGFACDDPNSQTHGDAAAEFVILAEEEEQIEAEGNAGDELAEGASDVDAFEISIEETRDELGNITSLPKPVAGVCDGYNGWNYCYAKCGDGNWYLVGHASVISYGACVPEGDKRCGGWWNHYGSCWGNG</sequence>
<evidence type="ECO:0000313" key="1">
    <source>
        <dbReference type="EMBL" id="MDC0666398.1"/>
    </source>
</evidence>